<gene>
    <name evidence="2" type="ORF">N425_01610</name>
</gene>
<evidence type="ECO:0000313" key="2">
    <source>
        <dbReference type="EMBL" id="ETK02933.1"/>
    </source>
</evidence>
<organism evidence="2 3">
    <name type="scientific">Tannerella sp. oral taxon BU063 isolate Cell 2</name>
    <dbReference type="NCBI Taxonomy" id="1411148"/>
    <lineage>
        <taxon>Bacteria</taxon>
        <taxon>Pseudomonadati</taxon>
        <taxon>Bacteroidota</taxon>
        <taxon>Bacteroidia</taxon>
        <taxon>Bacteroidales</taxon>
        <taxon>Tannerellaceae</taxon>
        <taxon>Tannerella</taxon>
    </lineage>
</organism>
<dbReference type="Proteomes" id="UP000018837">
    <property type="component" value="Unassembled WGS sequence"/>
</dbReference>
<sequence>MKAINSHIWKRILFLALGFTALASCSEDAMDRVNKDNDHTTSAPAKFVLADVITSTAFSGVGGDLNTYFSVYTEHTVGIDNQLYNAEIRDGEPSVSSTFNNVWGELYSTLKNARITILLASNEVYANYTTRGMAEVLAAISSGLITDAFGNTPYSQAALPELENGRPKFMNPDIDAQEAIYQSIMKYLDDAIVDLPKGDVKDPVKEYDLLYKGDGKKWIKLAYGLKARYTMHLLARSQNRQADLQKVLEYVDKSFKSLDEQAAFSVYNKDNWNPLFAFFDSREALAASKSFWDKLVERKDPRLRRLFCNTDGVQIKGTDDKSLLMAPNGTADPIRGHYNTPIFVYSRVCPTMLMSYHELLFLKAEALARLNKTAEAEAALKEAIVAAIANAELGVSAAINVGVEKTSEAITDKEAEEYFDKNVKPLFTANPVREVMVQKYLAMLGAFGESTECYNDIRRMKALKEDFIKLDNPKPFPLRAPYGNSDVIANPKVNAAYGDGQYVYSDPVWWAGGNR</sequence>
<name>W2C7B3_9BACT</name>
<dbReference type="Pfam" id="PF12771">
    <property type="entry name" value="SusD-like_2"/>
    <property type="match status" value="1"/>
</dbReference>
<dbReference type="InterPro" id="IPR011990">
    <property type="entry name" value="TPR-like_helical_dom_sf"/>
</dbReference>
<reference evidence="2 3" key="1">
    <citation type="submission" date="2013-11" db="EMBL/GenBank/DDBJ databases">
        <title>Single cell genomics of uncultured Tannerella BU063 (oral taxon 286).</title>
        <authorList>
            <person name="Beall C.J."/>
            <person name="Campbell A.G."/>
            <person name="Griffen A.L."/>
            <person name="Podar M."/>
            <person name="Leys E.J."/>
        </authorList>
    </citation>
    <scope>NUCLEOTIDE SEQUENCE [LARGE SCALE GENOMIC DNA]</scope>
    <source>
        <strain evidence="2">Cell 2</strain>
    </source>
</reference>
<dbReference type="InterPro" id="IPR041662">
    <property type="entry name" value="SusD-like_2"/>
</dbReference>
<dbReference type="Gene3D" id="1.25.40.390">
    <property type="match status" value="2"/>
</dbReference>
<dbReference type="Gene3D" id="1.20.120.840">
    <property type="entry name" value="SusD-like, tetratrico peptide repeats domain"/>
    <property type="match status" value="1"/>
</dbReference>
<evidence type="ECO:0000256" key="1">
    <source>
        <dbReference type="SAM" id="SignalP"/>
    </source>
</evidence>
<dbReference type="PATRIC" id="fig|1411148.3.peg.112"/>
<keyword evidence="1" id="KW-0732">Signal</keyword>
<feature type="chain" id="PRO_5004812523" description="SusD/RagB family nutrient-binding outer membrane lipoprotein" evidence="1">
    <location>
        <begin position="24"/>
        <end position="515"/>
    </location>
</feature>
<dbReference type="PROSITE" id="PS51257">
    <property type="entry name" value="PROKAR_LIPOPROTEIN"/>
    <property type="match status" value="1"/>
</dbReference>
<dbReference type="SUPFAM" id="SSF48452">
    <property type="entry name" value="TPR-like"/>
    <property type="match status" value="1"/>
</dbReference>
<protein>
    <recommendedName>
        <fullName evidence="4">SusD/RagB family nutrient-binding outer membrane lipoprotein</fullName>
    </recommendedName>
</protein>
<feature type="signal peptide" evidence="1">
    <location>
        <begin position="1"/>
        <end position="23"/>
    </location>
</feature>
<accession>W2C7B3</accession>
<evidence type="ECO:0000313" key="3">
    <source>
        <dbReference type="Proteomes" id="UP000018837"/>
    </source>
</evidence>
<comment type="caution">
    <text evidence="2">The sequence shown here is derived from an EMBL/GenBank/DDBJ whole genome shotgun (WGS) entry which is preliminary data.</text>
</comment>
<proteinExistence type="predicted"/>
<dbReference type="EMBL" id="AYUF01000279">
    <property type="protein sequence ID" value="ETK02933.1"/>
    <property type="molecule type" value="Genomic_DNA"/>
</dbReference>
<evidence type="ECO:0008006" key="4">
    <source>
        <dbReference type="Google" id="ProtNLM"/>
    </source>
</evidence>
<dbReference type="AlphaFoldDB" id="W2C7B3"/>